<dbReference type="CDD" id="cd02966">
    <property type="entry name" value="TlpA_like_family"/>
    <property type="match status" value="1"/>
</dbReference>
<feature type="signal peptide" evidence="1">
    <location>
        <begin position="1"/>
        <end position="26"/>
    </location>
</feature>
<dbReference type="Proteomes" id="UP000696931">
    <property type="component" value="Unassembled WGS sequence"/>
</dbReference>
<dbReference type="EMBL" id="JACRIW010000068">
    <property type="protein sequence ID" value="MBI5169804.1"/>
    <property type="molecule type" value="Genomic_DNA"/>
</dbReference>
<dbReference type="GO" id="GO:0016209">
    <property type="term" value="F:antioxidant activity"/>
    <property type="evidence" value="ECO:0007669"/>
    <property type="project" value="InterPro"/>
</dbReference>
<dbReference type="InterPro" id="IPR025965">
    <property type="entry name" value="FlgD/Vpr_Ig-like"/>
</dbReference>
<dbReference type="GO" id="GO:0016491">
    <property type="term" value="F:oxidoreductase activity"/>
    <property type="evidence" value="ECO:0007669"/>
    <property type="project" value="InterPro"/>
</dbReference>
<dbReference type="AlphaFoldDB" id="A0A933SCF4"/>
<gene>
    <name evidence="3" type="ORF">HZA61_09975</name>
</gene>
<name>A0A933SCF4_UNCEI</name>
<dbReference type="Gene3D" id="2.60.40.4070">
    <property type="match status" value="1"/>
</dbReference>
<dbReference type="InterPro" id="IPR013766">
    <property type="entry name" value="Thioredoxin_domain"/>
</dbReference>
<feature type="domain" description="Thioredoxin" evidence="2">
    <location>
        <begin position="28"/>
        <end position="184"/>
    </location>
</feature>
<sequence>MTLARSIRRVLACALLAGALVRPAHAVVNPGQAAPAFTKNVLNSNPWPTATLSQFAGKVLVLEILGYDCVFCMTAAPSIETNIWRHYQTVAPGQVQVLGCDVRDGTIAQLNGFRTTTGVTYPLLRDCWGGALNPQNFVNWYGERDNYVVINKQGVVRYRAAQVWPYGNGYHLNELLGCIDSLVTLGLDAEPGARASVEFAAAPNPAREGATLSLALPHAEARLRVSVLDLSGRRVATLADGEAGAGAHEYAWDLRDGAGGRAAPGVYLAEVSAGSWRRTVRLVVVR</sequence>
<feature type="chain" id="PRO_5037809176" evidence="1">
    <location>
        <begin position="27"/>
        <end position="286"/>
    </location>
</feature>
<dbReference type="InterPro" id="IPR000866">
    <property type="entry name" value="AhpC/TSA"/>
</dbReference>
<dbReference type="Pfam" id="PF13860">
    <property type="entry name" value="FlgD_ig"/>
    <property type="match status" value="1"/>
</dbReference>
<dbReference type="InterPro" id="IPR036249">
    <property type="entry name" value="Thioredoxin-like_sf"/>
</dbReference>
<dbReference type="SUPFAM" id="SSF52833">
    <property type="entry name" value="Thioredoxin-like"/>
    <property type="match status" value="1"/>
</dbReference>
<comment type="caution">
    <text evidence="3">The sequence shown here is derived from an EMBL/GenBank/DDBJ whole genome shotgun (WGS) entry which is preliminary data.</text>
</comment>
<evidence type="ECO:0000313" key="3">
    <source>
        <dbReference type="EMBL" id="MBI5169804.1"/>
    </source>
</evidence>
<accession>A0A933SCF4</accession>
<reference evidence="3" key="1">
    <citation type="submission" date="2020-07" db="EMBL/GenBank/DDBJ databases">
        <title>Huge and variable diversity of episymbiotic CPR bacteria and DPANN archaea in groundwater ecosystems.</title>
        <authorList>
            <person name="He C.Y."/>
            <person name="Keren R."/>
            <person name="Whittaker M."/>
            <person name="Farag I.F."/>
            <person name="Doudna J."/>
            <person name="Cate J.H.D."/>
            <person name="Banfield J.F."/>
        </authorList>
    </citation>
    <scope>NUCLEOTIDE SEQUENCE</scope>
    <source>
        <strain evidence="3">NC_groundwater_1813_Pr3_B-0.1um_71_17</strain>
    </source>
</reference>
<proteinExistence type="predicted"/>
<dbReference type="Pfam" id="PF00578">
    <property type="entry name" value="AhpC-TSA"/>
    <property type="match status" value="1"/>
</dbReference>
<keyword evidence="1" id="KW-0732">Signal</keyword>
<organism evidence="3 4">
    <name type="scientific">Eiseniibacteriota bacterium</name>
    <dbReference type="NCBI Taxonomy" id="2212470"/>
    <lineage>
        <taxon>Bacteria</taxon>
        <taxon>Candidatus Eiseniibacteriota</taxon>
    </lineage>
</organism>
<evidence type="ECO:0000313" key="4">
    <source>
        <dbReference type="Proteomes" id="UP000696931"/>
    </source>
</evidence>
<evidence type="ECO:0000256" key="1">
    <source>
        <dbReference type="SAM" id="SignalP"/>
    </source>
</evidence>
<dbReference type="Gene3D" id="3.40.30.10">
    <property type="entry name" value="Glutaredoxin"/>
    <property type="match status" value="1"/>
</dbReference>
<protein>
    <submittedName>
        <fullName evidence="3">Redoxin domain-containing protein</fullName>
    </submittedName>
</protein>
<dbReference type="PROSITE" id="PS51352">
    <property type="entry name" value="THIOREDOXIN_2"/>
    <property type="match status" value="1"/>
</dbReference>
<evidence type="ECO:0000259" key="2">
    <source>
        <dbReference type="PROSITE" id="PS51352"/>
    </source>
</evidence>